<evidence type="ECO:0000313" key="3">
    <source>
        <dbReference type="Proteomes" id="UP000011087"/>
    </source>
</evidence>
<dbReference type="Proteomes" id="UP000011087">
    <property type="component" value="Unassembled WGS sequence"/>
</dbReference>
<gene>
    <name evidence="1" type="ORF">GUITHDRAFT_148087</name>
</gene>
<dbReference type="RefSeq" id="XP_005820197.1">
    <property type="nucleotide sequence ID" value="XM_005820140.1"/>
</dbReference>
<evidence type="ECO:0000313" key="2">
    <source>
        <dbReference type="EnsemblProtists" id="EKX33217"/>
    </source>
</evidence>
<dbReference type="PaxDb" id="55529-EKX33217"/>
<proteinExistence type="predicted"/>
<dbReference type="GeneID" id="17289943"/>
<reference evidence="2" key="3">
    <citation type="submission" date="2016-03" db="UniProtKB">
        <authorList>
            <consortium name="EnsemblProtists"/>
        </authorList>
    </citation>
    <scope>IDENTIFICATION</scope>
</reference>
<dbReference type="EnsemblProtists" id="EKX33217">
    <property type="protein sequence ID" value="EKX33217"/>
    <property type="gene ID" value="GUITHDRAFT_148087"/>
</dbReference>
<dbReference type="HOGENOM" id="CLU_1597574_0_0_1"/>
<sequence>MLLVRLNSMAEAEFEEEYNIFNQICFIVYMSHKHQITYVDYLYEPIRFLLVRSSRYWTMQKCKKVNAQSIKMLEQIVAASDKASEITDQHKKLARDIIKYGLSHIKKIHASLNLLNSKALNNDPLTNANQWCCLCLPTQSCCLCRHFAHVGRAMNTLKASMGKLGGM</sequence>
<evidence type="ECO:0000313" key="1">
    <source>
        <dbReference type="EMBL" id="EKX33217.1"/>
    </source>
</evidence>
<dbReference type="KEGG" id="gtt:GUITHDRAFT_148087"/>
<name>L1IAU3_GUITC</name>
<reference evidence="1 3" key="1">
    <citation type="journal article" date="2012" name="Nature">
        <title>Algal genomes reveal evolutionary mosaicism and the fate of nucleomorphs.</title>
        <authorList>
            <consortium name="DOE Joint Genome Institute"/>
            <person name="Curtis B.A."/>
            <person name="Tanifuji G."/>
            <person name="Burki F."/>
            <person name="Gruber A."/>
            <person name="Irimia M."/>
            <person name="Maruyama S."/>
            <person name="Arias M.C."/>
            <person name="Ball S.G."/>
            <person name="Gile G.H."/>
            <person name="Hirakawa Y."/>
            <person name="Hopkins J.F."/>
            <person name="Kuo A."/>
            <person name="Rensing S.A."/>
            <person name="Schmutz J."/>
            <person name="Symeonidi A."/>
            <person name="Elias M."/>
            <person name="Eveleigh R.J."/>
            <person name="Herman E.K."/>
            <person name="Klute M.J."/>
            <person name="Nakayama T."/>
            <person name="Obornik M."/>
            <person name="Reyes-Prieto A."/>
            <person name="Armbrust E.V."/>
            <person name="Aves S.J."/>
            <person name="Beiko R.G."/>
            <person name="Coutinho P."/>
            <person name="Dacks J.B."/>
            <person name="Durnford D.G."/>
            <person name="Fast N.M."/>
            <person name="Green B.R."/>
            <person name="Grisdale C.J."/>
            <person name="Hempel F."/>
            <person name="Henrissat B."/>
            <person name="Hoppner M.P."/>
            <person name="Ishida K."/>
            <person name="Kim E."/>
            <person name="Koreny L."/>
            <person name="Kroth P.G."/>
            <person name="Liu Y."/>
            <person name="Malik S.B."/>
            <person name="Maier U.G."/>
            <person name="McRose D."/>
            <person name="Mock T."/>
            <person name="Neilson J.A."/>
            <person name="Onodera N.T."/>
            <person name="Poole A.M."/>
            <person name="Pritham E.J."/>
            <person name="Richards T.A."/>
            <person name="Rocap G."/>
            <person name="Roy S.W."/>
            <person name="Sarai C."/>
            <person name="Schaack S."/>
            <person name="Shirato S."/>
            <person name="Slamovits C.H."/>
            <person name="Spencer D.F."/>
            <person name="Suzuki S."/>
            <person name="Worden A.Z."/>
            <person name="Zauner S."/>
            <person name="Barry K."/>
            <person name="Bell C."/>
            <person name="Bharti A.K."/>
            <person name="Crow J.A."/>
            <person name="Grimwood J."/>
            <person name="Kramer R."/>
            <person name="Lindquist E."/>
            <person name="Lucas S."/>
            <person name="Salamov A."/>
            <person name="McFadden G.I."/>
            <person name="Lane C.E."/>
            <person name="Keeling P.J."/>
            <person name="Gray M.W."/>
            <person name="Grigoriev I.V."/>
            <person name="Archibald J.M."/>
        </authorList>
    </citation>
    <scope>NUCLEOTIDE SEQUENCE</scope>
    <source>
        <strain evidence="1 3">CCMP2712</strain>
    </source>
</reference>
<organism evidence="1">
    <name type="scientific">Guillardia theta (strain CCMP2712)</name>
    <name type="common">Cryptophyte</name>
    <dbReference type="NCBI Taxonomy" id="905079"/>
    <lineage>
        <taxon>Eukaryota</taxon>
        <taxon>Cryptophyceae</taxon>
        <taxon>Pyrenomonadales</taxon>
        <taxon>Geminigeraceae</taxon>
        <taxon>Guillardia</taxon>
    </lineage>
</organism>
<keyword evidence="3" id="KW-1185">Reference proteome</keyword>
<dbReference type="AlphaFoldDB" id="L1IAU3"/>
<accession>L1IAU3</accession>
<dbReference type="EMBL" id="JH993151">
    <property type="protein sequence ID" value="EKX33217.1"/>
    <property type="molecule type" value="Genomic_DNA"/>
</dbReference>
<reference evidence="3" key="2">
    <citation type="submission" date="2012-11" db="EMBL/GenBank/DDBJ databases">
        <authorList>
            <person name="Kuo A."/>
            <person name="Curtis B.A."/>
            <person name="Tanifuji G."/>
            <person name="Burki F."/>
            <person name="Gruber A."/>
            <person name="Irimia M."/>
            <person name="Maruyama S."/>
            <person name="Arias M.C."/>
            <person name="Ball S.G."/>
            <person name="Gile G.H."/>
            <person name="Hirakawa Y."/>
            <person name="Hopkins J.F."/>
            <person name="Rensing S.A."/>
            <person name="Schmutz J."/>
            <person name="Symeonidi A."/>
            <person name="Elias M."/>
            <person name="Eveleigh R.J."/>
            <person name="Herman E.K."/>
            <person name="Klute M.J."/>
            <person name="Nakayama T."/>
            <person name="Obornik M."/>
            <person name="Reyes-Prieto A."/>
            <person name="Armbrust E.V."/>
            <person name="Aves S.J."/>
            <person name="Beiko R.G."/>
            <person name="Coutinho P."/>
            <person name="Dacks J.B."/>
            <person name="Durnford D.G."/>
            <person name="Fast N.M."/>
            <person name="Green B.R."/>
            <person name="Grisdale C."/>
            <person name="Hempe F."/>
            <person name="Henrissat B."/>
            <person name="Hoppner M.P."/>
            <person name="Ishida K.-I."/>
            <person name="Kim E."/>
            <person name="Koreny L."/>
            <person name="Kroth P.G."/>
            <person name="Liu Y."/>
            <person name="Malik S.-B."/>
            <person name="Maier U.G."/>
            <person name="McRose D."/>
            <person name="Mock T."/>
            <person name="Neilson J.A."/>
            <person name="Onodera N.T."/>
            <person name="Poole A.M."/>
            <person name="Pritham E.J."/>
            <person name="Richards T.A."/>
            <person name="Rocap G."/>
            <person name="Roy S.W."/>
            <person name="Sarai C."/>
            <person name="Schaack S."/>
            <person name="Shirato S."/>
            <person name="Slamovits C.H."/>
            <person name="Spencer D.F."/>
            <person name="Suzuki S."/>
            <person name="Worden A.Z."/>
            <person name="Zauner S."/>
            <person name="Barry K."/>
            <person name="Bell C."/>
            <person name="Bharti A.K."/>
            <person name="Crow J.A."/>
            <person name="Grimwood J."/>
            <person name="Kramer R."/>
            <person name="Lindquist E."/>
            <person name="Lucas S."/>
            <person name="Salamov A."/>
            <person name="McFadden G.I."/>
            <person name="Lane C.E."/>
            <person name="Keeling P.J."/>
            <person name="Gray M.W."/>
            <person name="Grigoriev I.V."/>
            <person name="Archibald J.M."/>
        </authorList>
    </citation>
    <scope>NUCLEOTIDE SEQUENCE</scope>
    <source>
        <strain evidence="3">CCMP2712</strain>
    </source>
</reference>
<protein>
    <submittedName>
        <fullName evidence="1 2">Uncharacterized protein</fullName>
    </submittedName>
</protein>